<keyword evidence="3" id="KW-1185">Reference proteome</keyword>
<dbReference type="OrthoDB" id="5330253at2759"/>
<evidence type="ECO:0000313" key="3">
    <source>
        <dbReference type="Proteomes" id="UP000268321"/>
    </source>
</evidence>
<accession>A0A4V1J2P1</accession>
<dbReference type="PANTHER" id="PTHR28186:SF1">
    <property type="entry name" value="MEIOTICALLY UP-REGULATED GENE 9 PROTEIN"/>
    <property type="match status" value="1"/>
</dbReference>
<feature type="compositionally biased region" description="Basic residues" evidence="1">
    <location>
        <begin position="169"/>
        <end position="180"/>
    </location>
</feature>
<name>A0A4V1J2P1_9ASCO</name>
<evidence type="ECO:0000256" key="1">
    <source>
        <dbReference type="SAM" id="MobiDB-lite"/>
    </source>
</evidence>
<protein>
    <submittedName>
        <fullName evidence="2">Uncharacterized protein</fullName>
    </submittedName>
</protein>
<dbReference type="Pfam" id="PF10295">
    <property type="entry name" value="DUF2406"/>
    <property type="match status" value="1"/>
</dbReference>
<organism evidence="2 3">
    <name type="scientific">Metschnikowia bicuspidata</name>
    <dbReference type="NCBI Taxonomy" id="27322"/>
    <lineage>
        <taxon>Eukaryota</taxon>
        <taxon>Fungi</taxon>
        <taxon>Dikarya</taxon>
        <taxon>Ascomycota</taxon>
        <taxon>Saccharomycotina</taxon>
        <taxon>Pichiomycetes</taxon>
        <taxon>Metschnikowiaceae</taxon>
        <taxon>Metschnikowia</taxon>
    </lineage>
</organism>
<gene>
    <name evidence="2" type="ORF">METBISCDRAFT_19107</name>
</gene>
<dbReference type="AlphaFoldDB" id="A0A4V1J2P1"/>
<dbReference type="InterPro" id="IPR018809">
    <property type="entry name" value="DUF2406"/>
</dbReference>
<feature type="compositionally biased region" description="Basic residues" evidence="1">
    <location>
        <begin position="1"/>
        <end position="10"/>
    </location>
</feature>
<feature type="compositionally biased region" description="Basic and acidic residues" evidence="1">
    <location>
        <begin position="11"/>
        <end position="30"/>
    </location>
</feature>
<dbReference type="EMBL" id="ML004499">
    <property type="protein sequence ID" value="RKP29239.1"/>
    <property type="molecule type" value="Genomic_DNA"/>
</dbReference>
<dbReference type="PANTHER" id="PTHR28186">
    <property type="entry name" value="MEIOTICALLY UP-REGULATED GENE 9 PROTEIN"/>
    <property type="match status" value="1"/>
</dbReference>
<sequence length="180" mass="20736">MAIFKSKSKFQKAEDHAGHHERKMGGGDGKFRTLEAVKELQPFEEATNLNTYGHIQLYLSQESGELKDIFGNKIETPDILNPTRNRNERPLDTIRAFEYAISGDLAYQDQLESHQIGWEFHRDFPYQNYMNSQLMAETLRGNYNASVNGYVNAQNYQPVDLGSRQQNDKKKKKGLFGRSK</sequence>
<feature type="region of interest" description="Disordered" evidence="1">
    <location>
        <begin position="1"/>
        <end position="30"/>
    </location>
</feature>
<feature type="region of interest" description="Disordered" evidence="1">
    <location>
        <begin position="158"/>
        <end position="180"/>
    </location>
</feature>
<proteinExistence type="predicted"/>
<dbReference type="Proteomes" id="UP000268321">
    <property type="component" value="Unassembled WGS sequence"/>
</dbReference>
<evidence type="ECO:0000313" key="2">
    <source>
        <dbReference type="EMBL" id="RKP29239.1"/>
    </source>
</evidence>
<reference evidence="3" key="1">
    <citation type="journal article" date="2018" name="Nat. Microbiol.">
        <title>Leveraging single-cell genomics to expand the fungal tree of life.</title>
        <authorList>
            <person name="Ahrendt S.R."/>
            <person name="Quandt C.A."/>
            <person name="Ciobanu D."/>
            <person name="Clum A."/>
            <person name="Salamov A."/>
            <person name="Andreopoulos B."/>
            <person name="Cheng J.F."/>
            <person name="Woyke T."/>
            <person name="Pelin A."/>
            <person name="Henrissat B."/>
            <person name="Reynolds N.K."/>
            <person name="Benny G.L."/>
            <person name="Smith M.E."/>
            <person name="James T.Y."/>
            <person name="Grigoriev I.V."/>
        </authorList>
    </citation>
    <scope>NUCLEOTIDE SEQUENCE [LARGE SCALE GENOMIC DNA]</scope>
    <source>
        <strain evidence="3">Baker2002</strain>
    </source>
</reference>